<dbReference type="Proteomes" id="UP001501009">
    <property type="component" value="Unassembled WGS sequence"/>
</dbReference>
<evidence type="ECO:0000256" key="1">
    <source>
        <dbReference type="SAM" id="SignalP"/>
    </source>
</evidence>
<sequence length="158" mass="15763">MRELPVRRLASTALCAFLLVGIAGPAAVAADSVRERTPASSSGPVPGADGLLAQVKNLGELGDVLPPVTKLLNAVLKADSGHLSVAEAQKLVDAVKDAIAKITPATAKDLKGDTLTALKKAVDTLLAAITSGDDDKVAPAVTGVVTALARVLAATAVG</sequence>
<evidence type="ECO:0008006" key="4">
    <source>
        <dbReference type="Google" id="ProtNLM"/>
    </source>
</evidence>
<gene>
    <name evidence="2" type="ORF">GCM10022403_067840</name>
</gene>
<accession>A0ABP7IRH4</accession>
<evidence type="ECO:0000313" key="2">
    <source>
        <dbReference type="EMBL" id="GAA3824867.1"/>
    </source>
</evidence>
<name>A0ABP7IRH4_9ACTN</name>
<organism evidence="2 3">
    <name type="scientific">Streptomyces coacervatus</name>
    <dbReference type="NCBI Taxonomy" id="647381"/>
    <lineage>
        <taxon>Bacteria</taxon>
        <taxon>Bacillati</taxon>
        <taxon>Actinomycetota</taxon>
        <taxon>Actinomycetes</taxon>
        <taxon>Kitasatosporales</taxon>
        <taxon>Streptomycetaceae</taxon>
        <taxon>Streptomyces</taxon>
    </lineage>
</organism>
<feature type="signal peptide" evidence="1">
    <location>
        <begin position="1"/>
        <end position="29"/>
    </location>
</feature>
<comment type="caution">
    <text evidence="2">The sequence shown here is derived from an EMBL/GenBank/DDBJ whole genome shotgun (WGS) entry which is preliminary data.</text>
</comment>
<dbReference type="EMBL" id="BAABDE010000025">
    <property type="protein sequence ID" value="GAA3824867.1"/>
    <property type="molecule type" value="Genomic_DNA"/>
</dbReference>
<proteinExistence type="predicted"/>
<reference evidence="3" key="1">
    <citation type="journal article" date="2019" name="Int. J. Syst. Evol. Microbiol.">
        <title>The Global Catalogue of Microorganisms (GCM) 10K type strain sequencing project: providing services to taxonomists for standard genome sequencing and annotation.</title>
        <authorList>
            <consortium name="The Broad Institute Genomics Platform"/>
            <consortium name="The Broad Institute Genome Sequencing Center for Infectious Disease"/>
            <person name="Wu L."/>
            <person name="Ma J."/>
        </authorList>
    </citation>
    <scope>NUCLEOTIDE SEQUENCE [LARGE SCALE GENOMIC DNA]</scope>
    <source>
        <strain evidence="3">JCM 17138</strain>
    </source>
</reference>
<dbReference type="RefSeq" id="WP_275773045.1">
    <property type="nucleotide sequence ID" value="NZ_BAABDE010000025.1"/>
</dbReference>
<evidence type="ECO:0000313" key="3">
    <source>
        <dbReference type="Proteomes" id="UP001501009"/>
    </source>
</evidence>
<feature type="chain" id="PRO_5045675588" description="Secreted protein" evidence="1">
    <location>
        <begin position="30"/>
        <end position="158"/>
    </location>
</feature>
<protein>
    <recommendedName>
        <fullName evidence="4">Secreted protein</fullName>
    </recommendedName>
</protein>
<keyword evidence="3" id="KW-1185">Reference proteome</keyword>
<keyword evidence="1" id="KW-0732">Signal</keyword>